<keyword evidence="8" id="KW-0443">Lipid metabolism</keyword>
<dbReference type="STRING" id="29524.SAMN02745171_01319"/>
<dbReference type="GO" id="GO:0005543">
    <property type="term" value="F:phospholipid binding"/>
    <property type="evidence" value="ECO:0007669"/>
    <property type="project" value="TreeGrafter"/>
</dbReference>
<reference evidence="12" key="1">
    <citation type="submission" date="2017-02" db="EMBL/GenBank/DDBJ databases">
        <authorList>
            <person name="Varghese N."/>
            <person name="Submissions S."/>
        </authorList>
    </citation>
    <scope>NUCLEOTIDE SEQUENCE [LARGE SCALE GENOMIC DNA]</scope>
    <source>
        <strain evidence="12">ATCC 51356</strain>
    </source>
</reference>
<proteinExistence type="predicted"/>
<evidence type="ECO:0000256" key="2">
    <source>
        <dbReference type="ARBA" id="ARBA00012687"/>
    </source>
</evidence>
<dbReference type="SUPFAM" id="SSF53756">
    <property type="entry name" value="UDP-Glycosyltransferase/glycogen phosphorylase"/>
    <property type="match status" value="1"/>
</dbReference>
<dbReference type="GO" id="GO:0008915">
    <property type="term" value="F:lipid-A-disaccharide synthase activity"/>
    <property type="evidence" value="ECO:0007669"/>
    <property type="project" value="UniProtKB-UniRule"/>
</dbReference>
<accession>A0A1T4P469</accession>
<evidence type="ECO:0000256" key="7">
    <source>
        <dbReference type="ARBA" id="ARBA00022679"/>
    </source>
</evidence>
<dbReference type="OrthoDB" id="9801642at2"/>
<evidence type="ECO:0000256" key="6">
    <source>
        <dbReference type="ARBA" id="ARBA00022676"/>
    </source>
</evidence>
<dbReference type="EC" id="2.4.1.182" evidence="2 10"/>
<keyword evidence="5" id="KW-0441">Lipid A biosynthesis</keyword>
<comment type="catalytic activity">
    <reaction evidence="9">
        <text>a lipid X + a UDP-2-N,3-O-bis[(3R)-3-hydroxyacyl]-alpha-D-glucosamine = a lipid A disaccharide + UDP + H(+)</text>
        <dbReference type="Rhea" id="RHEA:67828"/>
        <dbReference type="ChEBI" id="CHEBI:15378"/>
        <dbReference type="ChEBI" id="CHEBI:58223"/>
        <dbReference type="ChEBI" id="CHEBI:137748"/>
        <dbReference type="ChEBI" id="CHEBI:176338"/>
        <dbReference type="ChEBI" id="CHEBI:176343"/>
        <dbReference type="EC" id="2.4.1.182"/>
    </reaction>
</comment>
<dbReference type="NCBIfam" id="TIGR00215">
    <property type="entry name" value="lpxB"/>
    <property type="match status" value="1"/>
</dbReference>
<dbReference type="Pfam" id="PF02684">
    <property type="entry name" value="LpxB"/>
    <property type="match status" value="1"/>
</dbReference>
<dbReference type="GO" id="GO:0016020">
    <property type="term" value="C:membrane"/>
    <property type="evidence" value="ECO:0007669"/>
    <property type="project" value="GOC"/>
</dbReference>
<dbReference type="PANTHER" id="PTHR30372:SF4">
    <property type="entry name" value="LIPID-A-DISACCHARIDE SYNTHASE, MITOCHONDRIAL-RELATED"/>
    <property type="match status" value="1"/>
</dbReference>
<keyword evidence="7" id="KW-0808">Transferase</keyword>
<evidence type="ECO:0000256" key="5">
    <source>
        <dbReference type="ARBA" id="ARBA00022556"/>
    </source>
</evidence>
<organism evidence="11 12">
    <name type="scientific">Porphyromonas circumdentaria</name>
    <dbReference type="NCBI Taxonomy" id="29524"/>
    <lineage>
        <taxon>Bacteria</taxon>
        <taxon>Pseudomonadati</taxon>
        <taxon>Bacteroidota</taxon>
        <taxon>Bacteroidia</taxon>
        <taxon>Bacteroidales</taxon>
        <taxon>Porphyromonadaceae</taxon>
        <taxon>Porphyromonas</taxon>
    </lineage>
</organism>
<dbReference type="Proteomes" id="UP000190121">
    <property type="component" value="Unassembled WGS sequence"/>
</dbReference>
<evidence type="ECO:0000256" key="8">
    <source>
        <dbReference type="ARBA" id="ARBA00023098"/>
    </source>
</evidence>
<dbReference type="AlphaFoldDB" id="A0A1T4P469"/>
<keyword evidence="12" id="KW-1185">Reference proteome</keyword>
<evidence type="ECO:0000256" key="3">
    <source>
        <dbReference type="ARBA" id="ARBA00020902"/>
    </source>
</evidence>
<sequence length="392" mass="44398">MRYFFIAGEASGDLHAANLMKALKLQDAEATFAFMGGDKMAEIAQKPPIIHYRSLAFMGFEQVVRNIFSIHKKGKLMQKKLLEFSPDIVIPVDFGGFNFRYILPFVHRELPETSVIYYIPPKVWAWKKYRVRALKKYCSRVLCILPFEETFLQKADVPAHYTGNPCVDAVGAYYASYGKEEYKQKIVEQAFTIPEAKKDLLIALLPGSRRQELKSNLPLMIETLRTYYPDLYPVIGGAPGLTIEDYRLFLPQDYPIQIVFDATYTLLAGCKLALVTSGTATLETALIGTPQVVCYRANGRRWMNWAFKNLFPIRYFSLVNLILGRPLVKELLAAEASLDNLRLAIDNLLRAPHLITEGYDELRLLLGNTPASERAADQIVASINAKKNSPRE</sequence>
<dbReference type="RefSeq" id="WP_078737222.1">
    <property type="nucleotide sequence ID" value="NZ_FUXE01000014.1"/>
</dbReference>
<dbReference type="InterPro" id="IPR003835">
    <property type="entry name" value="Glyco_trans_19"/>
</dbReference>
<name>A0A1T4P469_9PORP</name>
<dbReference type="EMBL" id="FUXE01000014">
    <property type="protein sequence ID" value="SJZ86304.1"/>
    <property type="molecule type" value="Genomic_DNA"/>
</dbReference>
<evidence type="ECO:0000256" key="9">
    <source>
        <dbReference type="ARBA" id="ARBA00048975"/>
    </source>
</evidence>
<dbReference type="GO" id="GO:0009245">
    <property type="term" value="P:lipid A biosynthetic process"/>
    <property type="evidence" value="ECO:0007669"/>
    <property type="project" value="UniProtKB-UniRule"/>
</dbReference>
<keyword evidence="4" id="KW-0444">Lipid biosynthesis</keyword>
<dbReference type="PANTHER" id="PTHR30372">
    <property type="entry name" value="LIPID-A-DISACCHARIDE SYNTHASE"/>
    <property type="match status" value="1"/>
</dbReference>
<evidence type="ECO:0000256" key="10">
    <source>
        <dbReference type="NCBIfam" id="TIGR00215"/>
    </source>
</evidence>
<evidence type="ECO:0000313" key="12">
    <source>
        <dbReference type="Proteomes" id="UP000190121"/>
    </source>
</evidence>
<comment type="function">
    <text evidence="1">Condensation of UDP-2,3-diacylglucosamine and 2,3-diacylglucosamine-1-phosphate to form lipid A disaccharide, a precursor of lipid A, a phosphorylated glycolipid that anchors the lipopolysaccharide to the outer membrane of the cell.</text>
</comment>
<evidence type="ECO:0000256" key="1">
    <source>
        <dbReference type="ARBA" id="ARBA00002056"/>
    </source>
</evidence>
<evidence type="ECO:0000256" key="4">
    <source>
        <dbReference type="ARBA" id="ARBA00022516"/>
    </source>
</evidence>
<protein>
    <recommendedName>
        <fullName evidence="3 10">Lipid-A-disaccharide synthase</fullName>
        <ecNumber evidence="2 10">2.4.1.182</ecNumber>
    </recommendedName>
</protein>
<keyword evidence="6" id="KW-0328">Glycosyltransferase</keyword>
<gene>
    <name evidence="11" type="ORF">SAMN02745171_01319</name>
</gene>
<evidence type="ECO:0000313" key="11">
    <source>
        <dbReference type="EMBL" id="SJZ86304.1"/>
    </source>
</evidence>